<feature type="region of interest" description="Disordered" evidence="4">
    <location>
        <begin position="378"/>
        <end position="506"/>
    </location>
</feature>
<dbReference type="GO" id="GO:0006567">
    <property type="term" value="P:L-threonine catabolic process"/>
    <property type="evidence" value="ECO:0007669"/>
    <property type="project" value="TreeGrafter"/>
</dbReference>
<evidence type="ECO:0000256" key="2">
    <source>
        <dbReference type="ARBA" id="ARBA00022898"/>
    </source>
</evidence>
<feature type="compositionally biased region" description="Polar residues" evidence="4">
    <location>
        <begin position="1059"/>
        <end position="1069"/>
    </location>
</feature>
<keyword evidence="2" id="KW-0663">Pyridoxal phosphate</keyword>
<keyword evidence="8" id="KW-1185">Reference proteome</keyword>
<protein>
    <submittedName>
        <fullName evidence="7">Serine threonine dehydratase</fullName>
    </submittedName>
</protein>
<evidence type="ECO:0000259" key="5">
    <source>
        <dbReference type="Pfam" id="PF00291"/>
    </source>
</evidence>
<evidence type="ECO:0000256" key="1">
    <source>
        <dbReference type="ARBA" id="ARBA00001933"/>
    </source>
</evidence>
<evidence type="ECO:0000313" key="7">
    <source>
        <dbReference type="EMBL" id="PRW56903.1"/>
    </source>
</evidence>
<feature type="compositionally biased region" description="Low complexity" evidence="4">
    <location>
        <begin position="378"/>
        <end position="393"/>
    </location>
</feature>
<comment type="cofactor">
    <cofactor evidence="1">
        <name>pyridoxal 5'-phosphate</name>
        <dbReference type="ChEBI" id="CHEBI:597326"/>
    </cofactor>
</comment>
<dbReference type="InterPro" id="IPR050147">
    <property type="entry name" value="Ser/Thr_Dehydratase"/>
</dbReference>
<sequence length="1184" mass="121858">MARSRRLVVRANLETEQLFKSRVQGSGWTVPNPKQKGLHPIAREAWESIHQIYGAQCYETPLVRAEWLRERADAAQVHLKAECKQSSGSYRARGVAHKLLALSDEQLQHGVVAAGSVNHTLAVLHAAAAAAAARGIRVPAHLFVPRSAPGSRADRLRQLGGQVEVAGSDEEEAEGEARAAAQREGAAFIDALSDPQVSGGLGSIAIELLMQLPRGRLDAVFVPVGRSGGLLAGVAAVLKAADPSIKVVGVYPTHVERLRGMLSGPAEGQQPLGGEAGLADEVVGVTEEEAAKAAVETVSHSGLQVDAATGVAVAGFYKMADRMSGKHVVIVVCGGNLLLDDSVSLQGGGALASPGFEQPRRRLGRLRKAGVVEQLAAAQQGENAAPNAAQAAGDSLGASKEAPLGDQQEPGSPADDQEQEDELELEADDAAEGGSEAAGGEDYFDEEDELEEAYAQRATQKAARRAAPAAAEASEDEEEAEGGGSEPELSGASGSGGSLGGSPGTLELLACDTQRILRETAARDRLGKGHKIEIKPLSSILDKIKQRQALAIARAPKPSLPDVGSFEDLLAEARQQGGAAPAAAEEQQAGGDAEAADRSPGGSAQEGAAAGQAAGQVAQQGGSGGGEEEGEDLLIMDSDEEGGEDVRLVDLPASTRKKQQERMPWITQMDSYEDEILIDDGYNSDEQTEREEGSDDEEGSGSDSEAAAEGSTDMEGEEDAGEGGEEAAGGEGAAAAAEAEGGKQSPGVSEEGAEAAATALGSPAPSGEPASQQQEGAEEDEQMEDAEAKPSNASGEAAAAAAALTAGVPKRERKLQRLFLDMEAELSDEEGAQGASDDEPDDDLDDRGELADLIGQAKETGTDRKMRRLLHQQWVQQQDDKELQQVMRGLKNGFRRRRGNGFLDDEDDELAGRRRRARAEGDSEEEEVGGDEGLAWPSPGSDDEAEDEELLRRAKQGQLLAESQGLEEEEGAGSGALAASGSGGIPLDEGSQEVLGLLARCGSEPQLGPSGGSGTLPRSRLGPAGASGLLASFGSDPSNSRLPGGGSLSRGPSFVGRQPSVQRVASSSGLGVGGRSFVFGRDDSNSALPDKVGKGSEDAGTGSGEGSGGAPTGPTSFANLRQMAGMPPAGQQQQQRKRAGATLVSRLAPPAHRKGKEPQQGDGASAAAAAAAVAVMASSGRMKK</sequence>
<accession>A0A2P6TS64</accession>
<comment type="caution">
    <text evidence="7">The sequence shown here is derived from an EMBL/GenBank/DDBJ whole genome shotgun (WGS) entry which is preliminary data.</text>
</comment>
<dbReference type="Pfam" id="PF09444">
    <property type="entry name" value="MRC1"/>
    <property type="match status" value="1"/>
</dbReference>
<evidence type="ECO:0000313" key="8">
    <source>
        <dbReference type="Proteomes" id="UP000239899"/>
    </source>
</evidence>
<dbReference type="PANTHER" id="PTHR48078:SF6">
    <property type="entry name" value="L-THREONINE DEHYDRATASE CATABOLIC TDCB"/>
    <property type="match status" value="1"/>
</dbReference>
<feature type="compositionally biased region" description="Acidic residues" evidence="4">
    <location>
        <begin position="626"/>
        <end position="643"/>
    </location>
</feature>
<dbReference type="EMBL" id="LHPG02000007">
    <property type="protein sequence ID" value="PRW56903.1"/>
    <property type="molecule type" value="Genomic_DNA"/>
</dbReference>
<feature type="compositionally biased region" description="Acidic residues" evidence="4">
    <location>
        <begin position="415"/>
        <end position="431"/>
    </location>
</feature>
<name>A0A2P6TS64_CHLSO</name>
<dbReference type="PANTHER" id="PTHR48078">
    <property type="entry name" value="THREONINE DEHYDRATASE, MITOCHONDRIAL-RELATED"/>
    <property type="match status" value="1"/>
</dbReference>
<dbReference type="GO" id="GO:0004794">
    <property type="term" value="F:threonine deaminase activity"/>
    <property type="evidence" value="ECO:0007669"/>
    <property type="project" value="TreeGrafter"/>
</dbReference>
<dbReference type="STRING" id="3076.A0A2P6TS64"/>
<dbReference type="Pfam" id="PF00291">
    <property type="entry name" value="PALP"/>
    <property type="match status" value="1"/>
</dbReference>
<dbReference type="InterPro" id="IPR001926">
    <property type="entry name" value="TrpB-like_PALP"/>
</dbReference>
<feature type="compositionally biased region" description="Low complexity" evidence="4">
    <location>
        <begin position="701"/>
        <end position="711"/>
    </location>
</feature>
<dbReference type="Proteomes" id="UP000239899">
    <property type="component" value="Unassembled WGS sequence"/>
</dbReference>
<feature type="compositionally biased region" description="Low complexity" evidence="4">
    <location>
        <begin position="601"/>
        <end position="620"/>
    </location>
</feature>
<feature type="compositionally biased region" description="Gly residues" evidence="4">
    <location>
        <begin position="493"/>
        <end position="503"/>
    </location>
</feature>
<feature type="compositionally biased region" description="Acidic residues" evidence="4">
    <location>
        <begin position="712"/>
        <end position="725"/>
    </location>
</feature>
<evidence type="ECO:0000256" key="4">
    <source>
        <dbReference type="SAM" id="MobiDB-lite"/>
    </source>
</evidence>
<dbReference type="GO" id="GO:0003941">
    <property type="term" value="F:L-serine ammonia-lyase activity"/>
    <property type="evidence" value="ECO:0007669"/>
    <property type="project" value="TreeGrafter"/>
</dbReference>
<evidence type="ECO:0000259" key="6">
    <source>
        <dbReference type="Pfam" id="PF09444"/>
    </source>
</evidence>
<feature type="compositionally biased region" description="Acidic residues" evidence="4">
    <location>
        <begin position="442"/>
        <end position="452"/>
    </location>
</feature>
<feature type="compositionally biased region" description="Acidic residues" evidence="4">
    <location>
        <begin position="822"/>
        <end position="846"/>
    </location>
</feature>
<keyword evidence="3" id="KW-0456">Lyase</keyword>
<feature type="compositionally biased region" description="Acidic residues" evidence="4">
    <location>
        <begin position="776"/>
        <end position="785"/>
    </location>
</feature>
<organism evidence="7 8">
    <name type="scientific">Chlorella sorokiniana</name>
    <name type="common">Freshwater green alga</name>
    <dbReference type="NCBI Taxonomy" id="3076"/>
    <lineage>
        <taxon>Eukaryota</taxon>
        <taxon>Viridiplantae</taxon>
        <taxon>Chlorophyta</taxon>
        <taxon>core chlorophytes</taxon>
        <taxon>Trebouxiophyceae</taxon>
        <taxon>Chlorellales</taxon>
        <taxon>Chlorellaceae</taxon>
        <taxon>Chlorella clade</taxon>
        <taxon>Chlorella</taxon>
    </lineage>
</organism>
<proteinExistence type="predicted"/>
<feature type="compositionally biased region" description="Low complexity" evidence="4">
    <location>
        <begin position="1112"/>
        <end position="1134"/>
    </location>
</feature>
<dbReference type="GO" id="GO:0009097">
    <property type="term" value="P:isoleucine biosynthetic process"/>
    <property type="evidence" value="ECO:0007669"/>
    <property type="project" value="TreeGrafter"/>
</dbReference>
<feature type="domain" description="Tryptophan synthase beta chain-like PALP" evidence="5">
    <location>
        <begin position="58"/>
        <end position="334"/>
    </location>
</feature>
<reference evidence="7 8" key="1">
    <citation type="journal article" date="2018" name="Plant J.">
        <title>Genome sequences of Chlorella sorokiniana UTEX 1602 and Micractinium conductrix SAG 241.80: implications to maltose excretion by a green alga.</title>
        <authorList>
            <person name="Arriola M.B."/>
            <person name="Velmurugan N."/>
            <person name="Zhang Y."/>
            <person name="Plunkett M.H."/>
            <person name="Hondzo H."/>
            <person name="Barney B.M."/>
        </authorList>
    </citation>
    <scope>NUCLEOTIDE SEQUENCE [LARGE SCALE GENOMIC DNA]</scope>
    <source>
        <strain evidence="8">UTEX 1602</strain>
    </source>
</reference>
<evidence type="ECO:0000256" key="3">
    <source>
        <dbReference type="ARBA" id="ARBA00023239"/>
    </source>
</evidence>
<dbReference type="InterPro" id="IPR036052">
    <property type="entry name" value="TrpB-like_PALP_sf"/>
</dbReference>
<dbReference type="OrthoDB" id="4418812at2759"/>
<dbReference type="SUPFAM" id="SSF53686">
    <property type="entry name" value="Tryptophan synthase beta subunit-like PLP-dependent enzymes"/>
    <property type="match status" value="1"/>
</dbReference>
<feature type="compositionally biased region" description="Gly residues" evidence="4">
    <location>
        <begin position="1101"/>
        <end position="1111"/>
    </location>
</feature>
<feature type="compositionally biased region" description="Low complexity" evidence="4">
    <location>
        <begin position="745"/>
        <end position="775"/>
    </location>
</feature>
<feature type="compositionally biased region" description="Acidic residues" evidence="4">
    <location>
        <begin position="671"/>
        <end position="700"/>
    </location>
</feature>
<feature type="compositionally biased region" description="Low complexity" evidence="4">
    <location>
        <begin position="432"/>
        <end position="441"/>
    </location>
</feature>
<feature type="domain" description="DNA replication checkpoint mediator MRC1" evidence="6">
    <location>
        <begin position="817"/>
        <end position="927"/>
    </location>
</feature>
<dbReference type="Gene3D" id="3.40.50.1100">
    <property type="match status" value="2"/>
</dbReference>
<feature type="region of interest" description="Disordered" evidence="4">
    <location>
        <begin position="554"/>
        <end position="1184"/>
    </location>
</feature>
<dbReference type="InterPro" id="IPR018564">
    <property type="entry name" value="Repl_chkpnt_MRC1_dom"/>
</dbReference>
<gene>
    <name evidence="7" type="ORF">C2E21_4022</name>
</gene>
<dbReference type="AlphaFoldDB" id="A0A2P6TS64"/>
<dbReference type="GO" id="GO:0006565">
    <property type="term" value="P:L-serine catabolic process"/>
    <property type="evidence" value="ECO:0007669"/>
    <property type="project" value="TreeGrafter"/>
</dbReference>
<feature type="compositionally biased region" description="Low complexity" evidence="4">
    <location>
        <begin position="572"/>
        <end position="593"/>
    </location>
</feature>
<feature type="compositionally biased region" description="Low complexity" evidence="4">
    <location>
        <begin position="1164"/>
        <end position="1184"/>
    </location>
</feature>